<dbReference type="Gene3D" id="3.40.30.10">
    <property type="entry name" value="Glutaredoxin"/>
    <property type="match status" value="1"/>
</dbReference>
<gene>
    <name evidence="2" type="ORF">CARN2_2017</name>
</gene>
<protein>
    <recommendedName>
        <fullName evidence="1">Thioredoxin domain-containing protein</fullName>
    </recommendedName>
</protein>
<feature type="domain" description="Thioredoxin" evidence="1">
    <location>
        <begin position="22"/>
        <end position="206"/>
    </location>
</feature>
<dbReference type="InterPro" id="IPR013766">
    <property type="entry name" value="Thioredoxin_domain"/>
</dbReference>
<proteinExistence type="predicted"/>
<dbReference type="InterPro" id="IPR051470">
    <property type="entry name" value="Thiol:disulfide_interchange"/>
</dbReference>
<evidence type="ECO:0000313" key="2">
    <source>
        <dbReference type="EMBL" id="CBH95750.1"/>
    </source>
</evidence>
<accession>E6PLE9</accession>
<dbReference type="PANTHER" id="PTHR35272:SF4">
    <property type="entry name" value="THIOL:DISULFIDE INTERCHANGE PROTEIN DSBG"/>
    <property type="match status" value="1"/>
</dbReference>
<dbReference type="InterPro" id="IPR012336">
    <property type="entry name" value="Thioredoxin-like_fold"/>
</dbReference>
<dbReference type="PANTHER" id="PTHR35272">
    <property type="entry name" value="THIOL:DISULFIDE INTERCHANGE PROTEIN DSBC-RELATED"/>
    <property type="match status" value="1"/>
</dbReference>
<comment type="caution">
    <text evidence="2">The sequence shown here is derived from an EMBL/GenBank/DDBJ whole genome shotgun (WGS) entry which is preliminary data.</text>
</comment>
<dbReference type="InterPro" id="IPR036249">
    <property type="entry name" value="Thioredoxin-like_sf"/>
</dbReference>
<dbReference type="SUPFAM" id="SSF52833">
    <property type="entry name" value="Thioredoxin-like"/>
    <property type="match status" value="1"/>
</dbReference>
<dbReference type="PROSITE" id="PS51352">
    <property type="entry name" value="THIOREDOXIN_2"/>
    <property type="match status" value="1"/>
</dbReference>
<name>E6PLE9_9ZZZZ</name>
<evidence type="ECO:0000259" key="1">
    <source>
        <dbReference type="PROSITE" id="PS51352"/>
    </source>
</evidence>
<reference evidence="2" key="1">
    <citation type="submission" date="2009-10" db="EMBL/GenBank/DDBJ databases">
        <title>Diversity of trophic interactions inside an arsenic-rich microbial ecosystem.</title>
        <authorList>
            <person name="Bertin P.N."/>
            <person name="Heinrich-Salmeron A."/>
            <person name="Pelletier E."/>
            <person name="Goulhen-Chollet F."/>
            <person name="Arsene-Ploetze F."/>
            <person name="Gallien S."/>
            <person name="Calteau A."/>
            <person name="Vallenet D."/>
            <person name="Casiot C."/>
            <person name="Chane-Woon-Ming B."/>
            <person name="Giloteaux L."/>
            <person name="Barakat M."/>
            <person name="Bonnefoy V."/>
            <person name="Bruneel O."/>
            <person name="Chandler M."/>
            <person name="Cleiss J."/>
            <person name="Duran R."/>
            <person name="Elbaz-Poulichet F."/>
            <person name="Fonknechten N."/>
            <person name="Lauga B."/>
            <person name="Mornico D."/>
            <person name="Ortet P."/>
            <person name="Schaeffer C."/>
            <person name="Siguier P."/>
            <person name="Alexander Thil Smith A."/>
            <person name="Van Dorsselaer A."/>
            <person name="Weissenbach J."/>
            <person name="Medigue C."/>
            <person name="Le Paslier D."/>
        </authorList>
    </citation>
    <scope>NUCLEOTIDE SEQUENCE</scope>
</reference>
<sequence>MKPTAPILLLCAALATGLLPDQPAGAQQPGATAAVAKTSPDMLAAAQVLQHLGAARAITEGQGARVLTIFFDPNCPYCRQLYGDLRPFVGKDDLRLRWVPVAILAPSSPGKAAAILQSADPLQAFREMEDHGLDPNRPAPAQLSAGQISAKTRQTLKTNDAVLKRAGVYYSVPLAVFRNREGQPQLLLGAPRGEKALAELLQTVGP</sequence>
<dbReference type="Pfam" id="PF13098">
    <property type="entry name" value="Thioredoxin_2"/>
    <property type="match status" value="1"/>
</dbReference>
<organism evidence="2">
    <name type="scientific">mine drainage metagenome</name>
    <dbReference type="NCBI Taxonomy" id="410659"/>
    <lineage>
        <taxon>unclassified sequences</taxon>
        <taxon>metagenomes</taxon>
        <taxon>ecological metagenomes</taxon>
    </lineage>
</organism>
<dbReference type="EMBL" id="CABM01000011">
    <property type="protein sequence ID" value="CBH95750.1"/>
    <property type="molecule type" value="Genomic_DNA"/>
</dbReference>
<dbReference type="AlphaFoldDB" id="E6PLE9"/>